<comment type="caution">
    <text evidence="1">The sequence shown here is derived from an EMBL/GenBank/DDBJ whole genome shotgun (WGS) entry which is preliminary data.</text>
</comment>
<evidence type="ECO:0000313" key="1">
    <source>
        <dbReference type="EMBL" id="PIC25374.1"/>
    </source>
</evidence>
<dbReference type="Proteomes" id="UP000230233">
    <property type="component" value="Chromosome V"/>
</dbReference>
<evidence type="ECO:0000313" key="2">
    <source>
        <dbReference type="Proteomes" id="UP000230233"/>
    </source>
</evidence>
<keyword evidence="2" id="KW-1185">Reference proteome</keyword>
<name>A0A2G5TDE7_9PELO</name>
<sequence length="93" mass="10881">MDFLPKPADEDEKFQIDKIIRSFTAKMKPDELNTKCSDSLYLIHANVRGCCELMEELSICQPGIRSKVHWKKHIRIFQYGNQRFALSSKSFDI</sequence>
<dbReference type="AlphaFoldDB" id="A0A2G5TDE7"/>
<gene>
    <name evidence="1" type="primary">Cnig_chr_V.g18330</name>
    <name evidence="1" type="ORF">B9Z55_018330</name>
</gene>
<proteinExistence type="predicted"/>
<reference evidence="2" key="1">
    <citation type="submission" date="2017-10" db="EMBL/GenBank/DDBJ databases">
        <title>Rapid genome shrinkage in a self-fertile nematode reveals novel sperm competition proteins.</title>
        <authorList>
            <person name="Yin D."/>
            <person name="Schwarz E.M."/>
            <person name="Thomas C.G."/>
            <person name="Felde R.L."/>
            <person name="Korf I.F."/>
            <person name="Cutter A.D."/>
            <person name="Schartner C.M."/>
            <person name="Ralston E.J."/>
            <person name="Meyer B.J."/>
            <person name="Haag E.S."/>
        </authorList>
    </citation>
    <scope>NUCLEOTIDE SEQUENCE [LARGE SCALE GENOMIC DNA]</scope>
    <source>
        <strain evidence="2">JU1422</strain>
    </source>
</reference>
<organism evidence="1 2">
    <name type="scientific">Caenorhabditis nigoni</name>
    <dbReference type="NCBI Taxonomy" id="1611254"/>
    <lineage>
        <taxon>Eukaryota</taxon>
        <taxon>Metazoa</taxon>
        <taxon>Ecdysozoa</taxon>
        <taxon>Nematoda</taxon>
        <taxon>Chromadorea</taxon>
        <taxon>Rhabditida</taxon>
        <taxon>Rhabditina</taxon>
        <taxon>Rhabditomorpha</taxon>
        <taxon>Rhabditoidea</taxon>
        <taxon>Rhabditidae</taxon>
        <taxon>Peloderinae</taxon>
        <taxon>Caenorhabditis</taxon>
    </lineage>
</organism>
<accession>A0A2G5TDE7</accession>
<dbReference type="EMBL" id="PDUG01000005">
    <property type="protein sequence ID" value="PIC25374.1"/>
    <property type="molecule type" value="Genomic_DNA"/>
</dbReference>
<protein>
    <submittedName>
        <fullName evidence="1">Uncharacterized protein</fullName>
    </submittedName>
</protein>